<dbReference type="PANTHER" id="PTHR30466">
    <property type="entry name" value="FLAVIN REDUCTASE"/>
    <property type="match status" value="1"/>
</dbReference>
<keyword evidence="4" id="KW-1185">Reference proteome</keyword>
<reference evidence="3 4" key="1">
    <citation type="journal article" date="2013" name="Genome Announc.">
        <title>Draft Genome Sequence of Cesiribacter andamanensis Strain AMV16T, Isolated from a Soil Sample from a Mud Volcano in the Andaman Islands, India.</title>
        <authorList>
            <person name="Shivaji S."/>
            <person name="Ara S."/>
            <person name="Begum Z."/>
            <person name="Srinivas T.N."/>
            <person name="Singh A."/>
            <person name="Kumar Pinnaka A."/>
        </authorList>
    </citation>
    <scope>NUCLEOTIDE SEQUENCE [LARGE SCALE GENOMIC DNA]</scope>
    <source>
        <strain evidence="3 4">AMV16</strain>
    </source>
</reference>
<evidence type="ECO:0000256" key="1">
    <source>
        <dbReference type="ARBA" id="ARBA00023002"/>
    </source>
</evidence>
<evidence type="ECO:0000313" key="4">
    <source>
        <dbReference type="Proteomes" id="UP000011910"/>
    </source>
</evidence>
<dbReference type="PANTHER" id="PTHR30466:SF1">
    <property type="entry name" value="FMN REDUCTASE (NADH) RUTF"/>
    <property type="match status" value="1"/>
</dbReference>
<dbReference type="eggNOG" id="COG1853">
    <property type="taxonomic scope" value="Bacteria"/>
</dbReference>
<sequence>MPSRQDDYYAAGLVSWVTQCSFDPPMVLVAVQASSDLNETIAKSRVFALNILGKADLPMVSPFAKESVIEPGRINGYAFEEGPKTGVPVFRSVPAFLECRVKEVIHSEADHVLILGEVVHAEDINPEAEPLVEWETIYHYGG</sequence>
<evidence type="ECO:0000259" key="2">
    <source>
        <dbReference type="SMART" id="SM00903"/>
    </source>
</evidence>
<organism evidence="3 4">
    <name type="scientific">Cesiribacter andamanensis AMV16</name>
    <dbReference type="NCBI Taxonomy" id="1279009"/>
    <lineage>
        <taxon>Bacteria</taxon>
        <taxon>Pseudomonadati</taxon>
        <taxon>Bacteroidota</taxon>
        <taxon>Cytophagia</taxon>
        <taxon>Cytophagales</taxon>
        <taxon>Cesiribacteraceae</taxon>
        <taxon>Cesiribacter</taxon>
    </lineage>
</organism>
<dbReference type="RefSeq" id="WP_009194753.1">
    <property type="nucleotide sequence ID" value="NZ_AODQ01000024.1"/>
</dbReference>
<dbReference type="OrthoDB" id="9794638at2"/>
<dbReference type="GO" id="GO:0042602">
    <property type="term" value="F:riboflavin reductase (NADPH) activity"/>
    <property type="evidence" value="ECO:0007669"/>
    <property type="project" value="TreeGrafter"/>
</dbReference>
<dbReference type="Pfam" id="PF01613">
    <property type="entry name" value="Flavin_Reduct"/>
    <property type="match status" value="1"/>
</dbReference>
<evidence type="ECO:0000313" key="3">
    <source>
        <dbReference type="EMBL" id="EMR03504.1"/>
    </source>
</evidence>
<dbReference type="InterPro" id="IPR012349">
    <property type="entry name" value="Split_barrel_FMN-bd"/>
</dbReference>
<dbReference type="GO" id="GO:0010181">
    <property type="term" value="F:FMN binding"/>
    <property type="evidence" value="ECO:0007669"/>
    <property type="project" value="InterPro"/>
</dbReference>
<keyword evidence="1" id="KW-0560">Oxidoreductase</keyword>
<comment type="caution">
    <text evidence="3">The sequence shown here is derived from an EMBL/GenBank/DDBJ whole genome shotgun (WGS) entry which is preliminary data.</text>
</comment>
<dbReference type="InterPro" id="IPR050268">
    <property type="entry name" value="NADH-dep_flavin_reductase"/>
</dbReference>
<dbReference type="InterPro" id="IPR002563">
    <property type="entry name" value="Flavin_Rdtase-like_dom"/>
</dbReference>
<dbReference type="Gene3D" id="2.30.110.10">
    <property type="entry name" value="Electron Transport, Fmn-binding Protein, Chain A"/>
    <property type="match status" value="1"/>
</dbReference>
<protein>
    <submittedName>
        <fullName evidence="3">NADH:FMN oxidoreductase</fullName>
    </submittedName>
</protein>
<dbReference type="SMART" id="SM00903">
    <property type="entry name" value="Flavin_Reduct"/>
    <property type="match status" value="1"/>
</dbReference>
<accession>M7NYN6</accession>
<gene>
    <name evidence="3" type="primary">snaC</name>
    <name evidence="3" type="ORF">ADICEAN_01353</name>
</gene>
<dbReference type="AlphaFoldDB" id="M7NYN6"/>
<dbReference type="Proteomes" id="UP000011910">
    <property type="component" value="Unassembled WGS sequence"/>
</dbReference>
<dbReference type="STRING" id="1279009.ADICEAN_01353"/>
<name>M7NYN6_9BACT</name>
<feature type="domain" description="Flavin reductase like" evidence="2">
    <location>
        <begin position="10"/>
        <end position="140"/>
    </location>
</feature>
<proteinExistence type="predicted"/>
<dbReference type="EMBL" id="AODQ01000024">
    <property type="protein sequence ID" value="EMR03504.1"/>
    <property type="molecule type" value="Genomic_DNA"/>
</dbReference>
<dbReference type="SUPFAM" id="SSF50475">
    <property type="entry name" value="FMN-binding split barrel"/>
    <property type="match status" value="1"/>
</dbReference>